<proteinExistence type="predicted"/>
<evidence type="ECO:0000313" key="4">
    <source>
        <dbReference type="Proteomes" id="UP000039865"/>
    </source>
</evidence>
<dbReference type="Pfam" id="PF00071">
    <property type="entry name" value="Ras"/>
    <property type="match status" value="2"/>
</dbReference>
<dbReference type="PROSITE" id="PS51419">
    <property type="entry name" value="RAB"/>
    <property type="match status" value="1"/>
</dbReference>
<dbReference type="PROSITE" id="PS51421">
    <property type="entry name" value="RAS"/>
    <property type="match status" value="1"/>
</dbReference>
<dbReference type="InterPro" id="IPR027417">
    <property type="entry name" value="P-loop_NTPase"/>
</dbReference>
<dbReference type="AlphaFoldDB" id="A0A077ZTD0"/>
<dbReference type="InterPro" id="IPR001806">
    <property type="entry name" value="Small_GTPase"/>
</dbReference>
<gene>
    <name evidence="3" type="primary">Contig5872.g6293</name>
    <name evidence="3" type="ORF">STYLEM_2110</name>
</gene>
<evidence type="ECO:0000313" key="3">
    <source>
        <dbReference type="EMBL" id="CDW73137.1"/>
    </source>
</evidence>
<dbReference type="PANTHER" id="PTHR24070">
    <property type="entry name" value="RAS, DI-RAS, AND RHEB FAMILY MEMBERS OF SMALL GTPASE SUPERFAMILY"/>
    <property type="match status" value="1"/>
</dbReference>
<keyword evidence="1" id="KW-0547">Nucleotide-binding</keyword>
<organism evidence="3 4">
    <name type="scientific">Stylonychia lemnae</name>
    <name type="common">Ciliate</name>
    <dbReference type="NCBI Taxonomy" id="5949"/>
    <lineage>
        <taxon>Eukaryota</taxon>
        <taxon>Sar</taxon>
        <taxon>Alveolata</taxon>
        <taxon>Ciliophora</taxon>
        <taxon>Intramacronucleata</taxon>
        <taxon>Spirotrichea</taxon>
        <taxon>Stichotrichia</taxon>
        <taxon>Sporadotrichida</taxon>
        <taxon>Oxytrichidae</taxon>
        <taxon>Stylonychinae</taxon>
        <taxon>Stylonychia</taxon>
    </lineage>
</organism>
<dbReference type="PRINTS" id="PR00449">
    <property type="entry name" value="RASTRNSFRMNG"/>
</dbReference>
<sequence length="390" mass="45003">MIKLYLVQKPYGEEEPIMIKFNTSKKSLSDLKDYISQQFDIQVCKVFKESSGQLIHDLTELQNEETIYFSNDETIIVTETQEPEALSMNSSMIDDLLCQKDLQKQCCNSNNFNDLSERRDIETASTIYKYQKFNVAILGESGVGKTQIITRNLFSKFSNDYSSTIEDFYSTLVRLNSNVSTSQVLRNSNTTSQFNNSLDQIDNQLYKLNIVDTAGLEEFQGVRDHSLCQKDGYIFVYDATNIETLKVIDLYIENLLRIQHEIKGKLPMLICGNKFDDETQIDVAPIYKIINQTIARYKNRLRIRFIQCSAKTGNKIDQVFTTITQMIMNNEMRRDIDLESDSTLNSNVNGSLFRSHRMLQKKVSMAKKIRESNQRGHCIQPRGSLKCNIF</sequence>
<keyword evidence="2" id="KW-0342">GTP-binding</keyword>
<evidence type="ECO:0000256" key="1">
    <source>
        <dbReference type="ARBA" id="ARBA00022741"/>
    </source>
</evidence>
<dbReference type="GO" id="GO:0016020">
    <property type="term" value="C:membrane"/>
    <property type="evidence" value="ECO:0007669"/>
    <property type="project" value="InterPro"/>
</dbReference>
<accession>A0A077ZTD0</accession>
<name>A0A077ZTD0_STYLE</name>
<protein>
    <submittedName>
        <fullName evidence="3">Rab family gtpase</fullName>
    </submittedName>
</protein>
<dbReference type="Proteomes" id="UP000039865">
    <property type="component" value="Unassembled WGS sequence"/>
</dbReference>
<dbReference type="SMART" id="SM00173">
    <property type="entry name" value="RAS"/>
    <property type="match status" value="1"/>
</dbReference>
<dbReference type="SMART" id="SM00175">
    <property type="entry name" value="RAB"/>
    <property type="match status" value="1"/>
</dbReference>
<reference evidence="3 4" key="1">
    <citation type="submission" date="2014-06" db="EMBL/GenBank/DDBJ databases">
        <authorList>
            <person name="Swart Estienne"/>
        </authorList>
    </citation>
    <scope>NUCLEOTIDE SEQUENCE [LARGE SCALE GENOMIC DNA]</scope>
    <source>
        <strain evidence="3 4">130c</strain>
    </source>
</reference>
<dbReference type="Gene3D" id="3.40.50.300">
    <property type="entry name" value="P-loop containing nucleotide triphosphate hydrolases"/>
    <property type="match status" value="1"/>
</dbReference>
<dbReference type="GO" id="GO:0003924">
    <property type="term" value="F:GTPase activity"/>
    <property type="evidence" value="ECO:0007669"/>
    <property type="project" value="InterPro"/>
</dbReference>
<evidence type="ECO:0000256" key="2">
    <source>
        <dbReference type="ARBA" id="ARBA00023134"/>
    </source>
</evidence>
<dbReference type="InParanoid" id="A0A077ZTD0"/>
<dbReference type="InterPro" id="IPR005225">
    <property type="entry name" value="Small_GTP-bd"/>
</dbReference>
<dbReference type="SMART" id="SM00174">
    <property type="entry name" value="RHO"/>
    <property type="match status" value="1"/>
</dbReference>
<dbReference type="OrthoDB" id="5976022at2759"/>
<dbReference type="SUPFAM" id="SSF52540">
    <property type="entry name" value="P-loop containing nucleoside triphosphate hydrolases"/>
    <property type="match status" value="1"/>
</dbReference>
<keyword evidence="4" id="KW-1185">Reference proteome</keyword>
<dbReference type="GO" id="GO:0005525">
    <property type="term" value="F:GTP binding"/>
    <property type="evidence" value="ECO:0007669"/>
    <property type="project" value="UniProtKB-KW"/>
</dbReference>
<dbReference type="InterPro" id="IPR020849">
    <property type="entry name" value="Small_GTPase_Ras-type"/>
</dbReference>
<dbReference type="NCBIfam" id="TIGR00231">
    <property type="entry name" value="small_GTP"/>
    <property type="match status" value="1"/>
</dbReference>
<dbReference type="EMBL" id="CCKQ01002041">
    <property type="protein sequence ID" value="CDW73137.1"/>
    <property type="molecule type" value="Genomic_DNA"/>
</dbReference>
<dbReference type="GO" id="GO:0007165">
    <property type="term" value="P:signal transduction"/>
    <property type="evidence" value="ECO:0007669"/>
    <property type="project" value="InterPro"/>
</dbReference>